<dbReference type="EMBL" id="JAJSOW010000004">
    <property type="protein sequence ID" value="KAI9192063.1"/>
    <property type="molecule type" value="Genomic_DNA"/>
</dbReference>
<sequence>MTDEPGEDPFAKRQGEKKHRVEKQETNQLQNLKQAAKVGALPSHVQLAATALPITGTNSVPKKVTKHELGDVAGIAATSTASGGKFDKKLPGEKAPKKQGKHRKFLPVVEGKGIGFQEKEQNEKVLNKLISKHSHEILNVDKAITMYNVKKEKKQRHKRTREAFIELKQVETKEDTQ</sequence>
<keyword evidence="3" id="KW-1185">Reference proteome</keyword>
<dbReference type="AlphaFoldDB" id="A0AAD5NZV6"/>
<dbReference type="GO" id="GO:0005730">
    <property type="term" value="C:nucleolus"/>
    <property type="evidence" value="ECO:0007669"/>
    <property type="project" value="TreeGrafter"/>
</dbReference>
<dbReference type="GO" id="GO:0000447">
    <property type="term" value="P:endonucleolytic cleavage in ITS1 to separate SSU-rRNA from 5.8S rRNA and LSU-rRNA from tricistronic rRNA transcript (SSU-rRNA, 5.8S rRNA, LSU-rRNA)"/>
    <property type="evidence" value="ECO:0007669"/>
    <property type="project" value="TreeGrafter"/>
</dbReference>
<organism evidence="2 3">
    <name type="scientific">Acer negundo</name>
    <name type="common">Box elder</name>
    <dbReference type="NCBI Taxonomy" id="4023"/>
    <lineage>
        <taxon>Eukaryota</taxon>
        <taxon>Viridiplantae</taxon>
        <taxon>Streptophyta</taxon>
        <taxon>Embryophyta</taxon>
        <taxon>Tracheophyta</taxon>
        <taxon>Spermatophyta</taxon>
        <taxon>Magnoliopsida</taxon>
        <taxon>eudicotyledons</taxon>
        <taxon>Gunneridae</taxon>
        <taxon>Pentapetalae</taxon>
        <taxon>rosids</taxon>
        <taxon>malvids</taxon>
        <taxon>Sapindales</taxon>
        <taxon>Sapindaceae</taxon>
        <taxon>Hippocastanoideae</taxon>
        <taxon>Acereae</taxon>
        <taxon>Acer</taxon>
    </lineage>
</organism>
<feature type="region of interest" description="Disordered" evidence="1">
    <location>
        <begin position="80"/>
        <end position="106"/>
    </location>
</feature>
<dbReference type="GO" id="GO:0042273">
    <property type="term" value="P:ribosomal large subunit biogenesis"/>
    <property type="evidence" value="ECO:0007669"/>
    <property type="project" value="TreeGrafter"/>
</dbReference>
<feature type="region of interest" description="Disordered" evidence="1">
    <location>
        <begin position="1"/>
        <end position="28"/>
    </location>
</feature>
<evidence type="ECO:0000313" key="3">
    <source>
        <dbReference type="Proteomes" id="UP001064489"/>
    </source>
</evidence>
<feature type="compositionally biased region" description="Basic and acidic residues" evidence="1">
    <location>
        <begin position="85"/>
        <end position="96"/>
    </location>
</feature>
<reference evidence="2" key="1">
    <citation type="journal article" date="2022" name="Plant J.">
        <title>Strategies of tolerance reflected in two North American maple genomes.</title>
        <authorList>
            <person name="McEvoy S.L."/>
            <person name="Sezen U.U."/>
            <person name="Trouern-Trend A."/>
            <person name="McMahon S.M."/>
            <person name="Schaberg P.G."/>
            <person name="Yang J."/>
            <person name="Wegrzyn J.L."/>
            <person name="Swenson N.G."/>
        </authorList>
    </citation>
    <scope>NUCLEOTIDE SEQUENCE</scope>
    <source>
        <strain evidence="2">91603</strain>
    </source>
</reference>
<gene>
    <name evidence="2" type="ORF">LWI28_017842</name>
</gene>
<dbReference type="GO" id="GO:0030687">
    <property type="term" value="C:preribosome, large subunit precursor"/>
    <property type="evidence" value="ECO:0007669"/>
    <property type="project" value="TreeGrafter"/>
</dbReference>
<dbReference type="PANTHER" id="PTHR17602:SF4">
    <property type="entry name" value="RIBOSOME BIOGENESIS REGULATORY PROTEIN HOMOLOG"/>
    <property type="match status" value="1"/>
</dbReference>
<dbReference type="PANTHER" id="PTHR17602">
    <property type="entry name" value="RIBOSOME BIOGENESIS REGULATORY PROTEIN"/>
    <property type="match status" value="1"/>
</dbReference>
<accession>A0AAD5NZV6</accession>
<reference evidence="2" key="2">
    <citation type="submission" date="2023-02" db="EMBL/GenBank/DDBJ databases">
        <authorList>
            <person name="Swenson N.G."/>
            <person name="Wegrzyn J.L."/>
            <person name="Mcevoy S.L."/>
        </authorList>
    </citation>
    <scope>NUCLEOTIDE SEQUENCE</scope>
    <source>
        <strain evidence="2">91603</strain>
        <tissue evidence="2">Leaf</tissue>
    </source>
</reference>
<proteinExistence type="predicted"/>
<protein>
    <submittedName>
        <fullName evidence="2">Uncharacterized protein</fullName>
    </submittedName>
</protein>
<dbReference type="Proteomes" id="UP001064489">
    <property type="component" value="Chromosome 6"/>
</dbReference>
<name>A0AAD5NZV6_ACENE</name>
<evidence type="ECO:0000256" key="1">
    <source>
        <dbReference type="SAM" id="MobiDB-lite"/>
    </source>
</evidence>
<comment type="caution">
    <text evidence="2">The sequence shown here is derived from an EMBL/GenBank/DDBJ whole genome shotgun (WGS) entry which is preliminary data.</text>
</comment>
<evidence type="ECO:0000313" key="2">
    <source>
        <dbReference type="EMBL" id="KAI9192063.1"/>
    </source>
</evidence>